<dbReference type="AlphaFoldDB" id="S0EY01"/>
<gene>
    <name evidence="4" type="ORF">CCALI_01376</name>
</gene>
<keyword evidence="2" id="KW-0326">Glycosidase</keyword>
<name>S0EY01_CHTCT</name>
<evidence type="ECO:0000313" key="5">
    <source>
        <dbReference type="Proteomes" id="UP000014227"/>
    </source>
</evidence>
<evidence type="ECO:0000259" key="3">
    <source>
        <dbReference type="Pfam" id="PF01156"/>
    </source>
</evidence>
<dbReference type="Proteomes" id="UP000014227">
    <property type="component" value="Chromosome I"/>
</dbReference>
<dbReference type="InParanoid" id="S0EY01"/>
<organism evidence="4 5">
    <name type="scientific">Chthonomonas calidirosea (strain DSM 23976 / ICMP 18418 / T49)</name>
    <dbReference type="NCBI Taxonomy" id="1303518"/>
    <lineage>
        <taxon>Bacteria</taxon>
        <taxon>Bacillati</taxon>
        <taxon>Armatimonadota</taxon>
        <taxon>Chthonomonadia</taxon>
        <taxon>Chthonomonadales</taxon>
        <taxon>Chthonomonadaceae</taxon>
        <taxon>Chthonomonas</taxon>
    </lineage>
</organism>
<dbReference type="GO" id="GO:0008477">
    <property type="term" value="F:purine nucleosidase activity"/>
    <property type="evidence" value="ECO:0007669"/>
    <property type="project" value="TreeGrafter"/>
</dbReference>
<evidence type="ECO:0000256" key="2">
    <source>
        <dbReference type="ARBA" id="ARBA00023295"/>
    </source>
</evidence>
<dbReference type="KEGG" id="ccz:CCALI_01376"/>
<keyword evidence="1 4" id="KW-0378">Hydrolase</keyword>
<dbReference type="GO" id="GO:0006152">
    <property type="term" value="P:purine nucleoside catabolic process"/>
    <property type="evidence" value="ECO:0007669"/>
    <property type="project" value="TreeGrafter"/>
</dbReference>
<dbReference type="STRING" id="454171.CP488_02720"/>
<proteinExistence type="predicted"/>
<dbReference type="PANTHER" id="PTHR12304">
    <property type="entry name" value="INOSINE-URIDINE PREFERRING NUCLEOSIDE HYDROLASE"/>
    <property type="match status" value="1"/>
</dbReference>
<dbReference type="PATRIC" id="fig|1303518.3.peg.1406"/>
<dbReference type="RefSeq" id="WP_016482732.1">
    <property type="nucleotide sequence ID" value="NC_021487.1"/>
</dbReference>
<evidence type="ECO:0000313" key="4">
    <source>
        <dbReference type="EMBL" id="CCW35193.1"/>
    </source>
</evidence>
<dbReference type="GO" id="GO:0005829">
    <property type="term" value="C:cytosol"/>
    <property type="evidence" value="ECO:0007669"/>
    <property type="project" value="TreeGrafter"/>
</dbReference>
<accession>S0EY01</accession>
<dbReference type="InterPro" id="IPR036452">
    <property type="entry name" value="Ribo_hydro-like"/>
</dbReference>
<dbReference type="InterPro" id="IPR001910">
    <property type="entry name" value="Inosine/uridine_hydrolase_dom"/>
</dbReference>
<dbReference type="OrthoDB" id="9797882at2"/>
<dbReference type="Pfam" id="PF01156">
    <property type="entry name" value="IU_nuc_hydro"/>
    <property type="match status" value="1"/>
</dbReference>
<evidence type="ECO:0000256" key="1">
    <source>
        <dbReference type="ARBA" id="ARBA00022801"/>
    </source>
</evidence>
<reference evidence="5" key="1">
    <citation type="submission" date="2013-03" db="EMBL/GenBank/DDBJ databases">
        <title>Genome sequence of Chthonomonas calidirosea, the first sequenced genome from the Armatimonadetes phylum (formally candidate division OP10).</title>
        <authorList>
            <person name="Lee K.C.Y."/>
            <person name="Morgan X.C."/>
            <person name="Dunfield P.F."/>
            <person name="Tamas I."/>
            <person name="Houghton K.M."/>
            <person name="Vyssotski M."/>
            <person name="Ryan J.L.J."/>
            <person name="Lagutin K."/>
            <person name="McDonald I.R."/>
            <person name="Stott M.B."/>
        </authorList>
    </citation>
    <scope>NUCLEOTIDE SEQUENCE [LARGE SCALE GENOMIC DNA]</scope>
    <source>
        <strain evidence="5">DSM 23976 / ICMP 18418 / T49</strain>
    </source>
</reference>
<dbReference type="PANTHER" id="PTHR12304:SF4">
    <property type="entry name" value="URIDINE NUCLEOSIDASE"/>
    <property type="match status" value="1"/>
</dbReference>
<protein>
    <submittedName>
        <fullName evidence="4">Inosine-uridine nucleoside N-ribohydrolase</fullName>
    </submittedName>
</protein>
<dbReference type="Gene3D" id="3.90.245.10">
    <property type="entry name" value="Ribonucleoside hydrolase-like"/>
    <property type="match status" value="1"/>
</dbReference>
<dbReference type="eggNOG" id="COG1957">
    <property type="taxonomic scope" value="Bacteria"/>
</dbReference>
<dbReference type="SUPFAM" id="SSF53590">
    <property type="entry name" value="Nucleoside hydrolase"/>
    <property type="match status" value="1"/>
</dbReference>
<keyword evidence="5" id="KW-1185">Reference proteome</keyword>
<dbReference type="EMBL" id="HF951689">
    <property type="protein sequence ID" value="CCW35193.1"/>
    <property type="molecule type" value="Genomic_DNA"/>
</dbReference>
<sequence>MEERVPLLLDTDIGSDIDDAVALAYLLCHPQCDLLGITTVTGEPDKRASLADAICRAAGRNDVPIHVGARLPFLGTQRQPEAPQAEALRRWPHRSFSQENTAVAFLQETIRKHPGEITLLTIGPLTNIGLLFALDPEVPAMLKQLVMMGGRFFPDAQGRIGSEWNIVCDAWSAARVFTSAVPQLRAIGLDVTLRCRMPAAECKERFQAIGGPLKPVADMADVWFRHADSITFHDPLAAAVVFEPTLCRFEPADYVKVKLSNDDSFGETSIKPSALDSPIQVAADVNPDAFFAHYFDVVGHHRHV</sequence>
<dbReference type="HOGENOM" id="CLU_036838_2_1_0"/>
<dbReference type="InterPro" id="IPR023186">
    <property type="entry name" value="IUNH"/>
</dbReference>
<feature type="domain" description="Inosine/uridine-preferring nucleoside hydrolase" evidence="3">
    <location>
        <begin position="8"/>
        <end position="291"/>
    </location>
</feature>